<evidence type="ECO:0000313" key="1">
    <source>
        <dbReference type="EMBL" id="SYX89915.1"/>
    </source>
</evidence>
<name>A0A383RSR0_9PSED</name>
<keyword evidence="2" id="KW-1185">Reference proteome</keyword>
<protein>
    <submittedName>
        <fullName evidence="1">Uncharacterized protein</fullName>
    </submittedName>
</protein>
<sequence>MNPSIDLEAAQAAFLASGGSIIVLDGFQYVPPRPHRDIEVIRAAPEKSEDPRLARKLSQISEIRRLAKTMTSQQVHEATGYSRQTLFRLAREGNFVYRRAERKPRDGDKREAQRQIQRNQKRIDELKLVERICALRDVGLNRNQVAKQIGISYGALTNIVERNQVDFPRVFVKK</sequence>
<dbReference type="EMBL" id="UNOZ01000013">
    <property type="protein sequence ID" value="SYX89915.1"/>
    <property type="molecule type" value="Genomic_DNA"/>
</dbReference>
<dbReference type="AlphaFoldDB" id="A0A383RSR0"/>
<dbReference type="RefSeq" id="WP_119140647.1">
    <property type="nucleotide sequence ID" value="NZ_CBCSFL010000026.1"/>
</dbReference>
<evidence type="ECO:0000313" key="2">
    <source>
        <dbReference type="Proteomes" id="UP000263595"/>
    </source>
</evidence>
<organism evidence="1 2">
    <name type="scientific">Pseudomonas reidholzensis</name>
    <dbReference type="NCBI Taxonomy" id="1785162"/>
    <lineage>
        <taxon>Bacteria</taxon>
        <taxon>Pseudomonadati</taxon>
        <taxon>Pseudomonadota</taxon>
        <taxon>Gammaproteobacteria</taxon>
        <taxon>Pseudomonadales</taxon>
        <taxon>Pseudomonadaceae</taxon>
        <taxon>Pseudomonas</taxon>
    </lineage>
</organism>
<reference evidence="2" key="1">
    <citation type="submission" date="2018-08" db="EMBL/GenBank/DDBJ databases">
        <authorList>
            <person name="Blom J."/>
        </authorList>
    </citation>
    <scope>NUCLEOTIDE SEQUENCE [LARGE SCALE GENOMIC DNA]</scope>
    <source>
        <strain evidence="2">CCOS 865</strain>
    </source>
</reference>
<proteinExistence type="predicted"/>
<accession>A0A383RSR0</accession>
<gene>
    <name evidence="1" type="ORF">CCOS865_02181</name>
</gene>
<dbReference type="Proteomes" id="UP000263595">
    <property type="component" value="Unassembled WGS sequence"/>
</dbReference>
<dbReference type="OrthoDB" id="6965449at2"/>